<organism evidence="1 2">
    <name type="scientific">Xanthocytophaga agilis</name>
    <dbReference type="NCBI Taxonomy" id="3048010"/>
    <lineage>
        <taxon>Bacteria</taxon>
        <taxon>Pseudomonadati</taxon>
        <taxon>Bacteroidota</taxon>
        <taxon>Cytophagia</taxon>
        <taxon>Cytophagales</taxon>
        <taxon>Rhodocytophagaceae</taxon>
        <taxon>Xanthocytophaga</taxon>
    </lineage>
</organism>
<proteinExistence type="predicted"/>
<reference evidence="1" key="1">
    <citation type="submission" date="2023-05" db="EMBL/GenBank/DDBJ databases">
        <authorList>
            <person name="Zhang X."/>
        </authorList>
    </citation>
    <scope>NUCLEOTIDE SEQUENCE</scope>
    <source>
        <strain evidence="1">BD1B2-1</strain>
    </source>
</reference>
<evidence type="ECO:0000313" key="1">
    <source>
        <dbReference type="EMBL" id="MDJ1505525.1"/>
    </source>
</evidence>
<dbReference type="RefSeq" id="WP_314517632.1">
    <property type="nucleotide sequence ID" value="NZ_JASJOU010000016.1"/>
</dbReference>
<evidence type="ECO:0000313" key="2">
    <source>
        <dbReference type="Proteomes" id="UP001232063"/>
    </source>
</evidence>
<dbReference type="Proteomes" id="UP001232063">
    <property type="component" value="Unassembled WGS sequence"/>
</dbReference>
<dbReference type="EMBL" id="JASJOU010000016">
    <property type="protein sequence ID" value="MDJ1505525.1"/>
    <property type="molecule type" value="Genomic_DNA"/>
</dbReference>
<dbReference type="AlphaFoldDB" id="A0AAE3RBZ9"/>
<protein>
    <submittedName>
        <fullName evidence="1">Uncharacterized protein</fullName>
    </submittedName>
</protein>
<gene>
    <name evidence="1" type="ORF">QNI22_33015</name>
</gene>
<comment type="caution">
    <text evidence="1">The sequence shown here is derived from an EMBL/GenBank/DDBJ whole genome shotgun (WGS) entry which is preliminary data.</text>
</comment>
<accession>A0AAE3RBZ9</accession>
<keyword evidence="2" id="KW-1185">Reference proteome</keyword>
<name>A0AAE3RBZ9_9BACT</name>
<sequence length="139" mass="15828">MKNKELKIARGTYRPDRERPQLEGTGIIGQVPTPVATIPKIHHLMWQSICEFLIEQGLLYMHNLWMVEALILAQDAYLTALQSDLSDTRNLNRMNILAGTVRGFATQLLISPQTMQKIGVAKPSDERDPFEDLLYGRDH</sequence>